<evidence type="ECO:0000313" key="5">
    <source>
        <dbReference type="Proteomes" id="UP000590511"/>
    </source>
</evidence>
<dbReference type="RefSeq" id="WP_188119574.1">
    <property type="nucleotide sequence ID" value="NZ_BOMP01000075.1"/>
</dbReference>
<dbReference type="GO" id="GO:0004497">
    <property type="term" value="F:monooxygenase activity"/>
    <property type="evidence" value="ECO:0007669"/>
    <property type="project" value="UniProtKB-KW"/>
</dbReference>
<dbReference type="SUPFAM" id="SSF51905">
    <property type="entry name" value="FAD/NAD(P)-binding domain"/>
    <property type="match status" value="1"/>
</dbReference>
<reference evidence="4 5" key="1">
    <citation type="submission" date="2020-08" db="EMBL/GenBank/DDBJ databases">
        <title>Sequencing the genomes of 1000 actinobacteria strains.</title>
        <authorList>
            <person name="Klenk H.-P."/>
        </authorList>
    </citation>
    <scope>NUCLEOTIDE SEQUENCE [LARGE SCALE GENOMIC DNA]</scope>
    <source>
        <strain evidence="4 5">DSM 43150</strain>
    </source>
</reference>
<proteinExistence type="predicted"/>
<evidence type="ECO:0000259" key="3">
    <source>
        <dbReference type="Pfam" id="PF01494"/>
    </source>
</evidence>
<keyword evidence="1" id="KW-0560">Oxidoreductase</keyword>
<dbReference type="PANTHER" id="PTHR13789:SF309">
    <property type="entry name" value="PUTATIVE (AFU_ORTHOLOGUE AFUA_6G14510)-RELATED"/>
    <property type="match status" value="1"/>
</dbReference>
<gene>
    <name evidence="4" type="ORF">BJ964_001000</name>
</gene>
<dbReference type="Proteomes" id="UP000590511">
    <property type="component" value="Unassembled WGS sequence"/>
</dbReference>
<dbReference type="InterPro" id="IPR036188">
    <property type="entry name" value="FAD/NAD-bd_sf"/>
</dbReference>
<dbReference type="InterPro" id="IPR002938">
    <property type="entry name" value="FAD-bd"/>
</dbReference>
<keyword evidence="2" id="KW-0503">Monooxygenase</keyword>
<dbReference type="Pfam" id="PF01494">
    <property type="entry name" value="FAD_binding_3"/>
    <property type="match status" value="1"/>
</dbReference>
<name>A0A7W7ME18_9ACTN</name>
<accession>A0A7W7ME18</accession>
<dbReference type="EMBL" id="JACHNC010000001">
    <property type="protein sequence ID" value="MBB4746839.1"/>
    <property type="molecule type" value="Genomic_DNA"/>
</dbReference>
<dbReference type="PANTHER" id="PTHR13789">
    <property type="entry name" value="MONOOXYGENASE"/>
    <property type="match status" value="1"/>
</dbReference>
<comment type="caution">
    <text evidence="4">The sequence shown here is derived from an EMBL/GenBank/DDBJ whole genome shotgun (WGS) entry which is preliminary data.</text>
</comment>
<dbReference type="InterPro" id="IPR050493">
    <property type="entry name" value="FAD-dep_Monooxygenase_BioMet"/>
</dbReference>
<dbReference type="AlphaFoldDB" id="A0A7W7ME18"/>
<organism evidence="4 5">
    <name type="scientific">Actinoplanes lobatus</name>
    <dbReference type="NCBI Taxonomy" id="113568"/>
    <lineage>
        <taxon>Bacteria</taxon>
        <taxon>Bacillati</taxon>
        <taxon>Actinomycetota</taxon>
        <taxon>Actinomycetes</taxon>
        <taxon>Micromonosporales</taxon>
        <taxon>Micromonosporaceae</taxon>
        <taxon>Actinoplanes</taxon>
    </lineage>
</organism>
<evidence type="ECO:0000313" key="4">
    <source>
        <dbReference type="EMBL" id="MBB4746839.1"/>
    </source>
</evidence>
<dbReference type="GO" id="GO:0071949">
    <property type="term" value="F:FAD binding"/>
    <property type="evidence" value="ECO:0007669"/>
    <property type="project" value="InterPro"/>
</dbReference>
<evidence type="ECO:0000256" key="1">
    <source>
        <dbReference type="ARBA" id="ARBA00023002"/>
    </source>
</evidence>
<evidence type="ECO:0000256" key="2">
    <source>
        <dbReference type="ARBA" id="ARBA00023033"/>
    </source>
</evidence>
<sequence>MTKEAVVIGGGIAGTATAIALHRAGWRPVIYEAAERDAGERGVFVTLAVNGVTALRALGLDPATVLARGFATPVIALHGASGRLLAEVPLGGPLADGTVSTTIRRSDLYSALRAEVAARGIPIEYGARLTGVSGAVAEFADGRTARGDLLVGADGLHSRTREVLDPKVPQPHYLGLLNTGGFTDGPVRDAPPPGVMRMSFGRRAFFGWVTAPDGSVWWFANPPRRRPAEPGEFTPDSWRAYLLELFAGDPAADLIRASSEVLGPWNTRDLRRVPVWHGERIVLTGDAAHAVAPSSGQGASMALEDAVVLGHSLRENRDVPAALAAYAAARRPRVEKVVVQGRRSSSSKVLGPVRAALRDATLPAVMRLLYRNGDPQAWIFEHRLPGA</sequence>
<feature type="domain" description="FAD-binding" evidence="3">
    <location>
        <begin position="4"/>
        <end position="338"/>
    </location>
</feature>
<protein>
    <submittedName>
        <fullName evidence="4">2-polyprenyl-6-methoxyphenol hydroxylase-like FAD-dependent oxidoreductase</fullName>
    </submittedName>
</protein>
<dbReference type="PRINTS" id="PR00420">
    <property type="entry name" value="RNGMNOXGNASE"/>
</dbReference>
<dbReference type="Gene3D" id="3.50.50.60">
    <property type="entry name" value="FAD/NAD(P)-binding domain"/>
    <property type="match status" value="1"/>
</dbReference>